<sequence>MEARDGRPRGETDARGQQAREEAHGERQERQERQEQQEPQQQQEGRHRQQEEQGPARGPWGDPSSGWLFHAPGPWPAARRGPSSERFGIFRDSGRSRMAHAGGPSRSAKGARRHATRWAVIAAMTAMLTLFVCLLLVDFTRSEPVSRVAVNATSHTEDEAGLAAGAEVPGRDQGHGQGGRQGREDTATVAPNHRYPHHFSHRHLLLPPRLHHGRSLKTHQTTGGAQPTLDERWEDRSEKPLEDEQYDDDEEDDDDDAYTEAFSHSAVGRAYRSLHLGDGAEDEEVLDSAMPGHEENVPPGHGGGAFDTSERDDNTPEDISGDSTLSLGGEATAADDVGDSATRDSAKPKPFQPPGEALLRSLATLTAGTSHPDEQMKLHPSGDADELHEYPAAPAARKLVLERPLEAEPTAQAPTPAEDRSDEGHGELAVALPYQGSLDMRWPGALPDERDRDRERWAELVRMQQQGATARKSAHHRQDAQRKNFFAELGTIQGEQFMLPHYPQVQDNLGPVLFPSSSKQQSDTAPAPHFVPKKLMKMMGGTRPWPAYQSHPSQNQYLVVNNKGVVIPHSVNFPDIVKTANYPQLQNYRNQQSSRNIQDILNYLKGGKRRPSSWNAAALKKAAKVSGMYSTSPSSQLSDYDMLSYPRPEPYVKDLVSSAEASDKPDFYNGHAYIADPFHPYKPSDPTEINQMASTLDSDTSASMSSERMRHPVFVDEVGEPFAPRPPPFAFPGRYGRYRHPFLQAGAGAAQYTEATFKPLGGEVPVAASDTMGVVRAGSTDGTSVTSGKSVPPLSIMLEIFPMGEAKTKEGAATVMWNNFPVAALRPVIRRPPSSPTQGLGAQGTQSIASSIGSSIGSALQQAEASLRRPQISLPVEGAASSHATTSTRFPVLMQGQLSAGQGQPAFGVTLSGVQGLQNLAGLPMMDSKHRMVVHLNFYPKKTVKMPMRFRELGGGDNIGAGASFIPGGTFSQRRQSAHGAVEEADPAGSIAVDVAPLLRSLPPDMQSHLAAILQTYERATALGSARDDQDDVSSVEESDEDYLDDNAGGSGESTLFSKRQQHSLSAGAVDAEPSPSGGGSSSEEDARVAGSPMAHWLLGRERPWPSQSAAEHSKKSSTATLPAPPQAAVPKDRSQQGSYFDVQDDEMDLMDKSRPGEIDQSLEHVADDEVSPAKATDRVLQDIETSLSPQERLLLWRHWKEMQALQRREQHQLQQLQQQLQQRDDQRKRKKQLQRTQRMDSTEDTSAEETSVERTVPKNHRLD</sequence>
<feature type="compositionally biased region" description="Basic and acidic residues" evidence="1">
    <location>
        <begin position="229"/>
        <end position="242"/>
    </location>
</feature>
<dbReference type="Proteomes" id="UP000504606">
    <property type="component" value="Unplaced"/>
</dbReference>
<feature type="region of interest" description="Disordered" evidence="1">
    <location>
        <begin position="159"/>
        <end position="194"/>
    </location>
</feature>
<feature type="region of interest" description="Disordered" evidence="1">
    <location>
        <begin position="214"/>
        <end position="256"/>
    </location>
</feature>
<feature type="compositionally biased region" description="Basic and acidic residues" evidence="1">
    <location>
        <begin position="371"/>
        <end position="387"/>
    </location>
</feature>
<dbReference type="GeneID" id="113212537"/>
<feature type="compositionally biased region" description="Acidic residues" evidence="1">
    <location>
        <begin position="1029"/>
        <end position="1045"/>
    </location>
</feature>
<evidence type="ECO:0000256" key="1">
    <source>
        <dbReference type="SAM" id="MobiDB-lite"/>
    </source>
</evidence>
<dbReference type="RefSeq" id="XP_026287066.2">
    <property type="nucleotide sequence ID" value="XM_026431281.2"/>
</dbReference>
<keyword evidence="2" id="KW-1133">Transmembrane helix</keyword>
<dbReference type="KEGG" id="foc:113212537"/>
<accession>A0A6J1T8R6</accession>
<feature type="region of interest" description="Disordered" evidence="1">
    <location>
        <begin position="290"/>
        <end position="387"/>
    </location>
</feature>
<evidence type="ECO:0000313" key="4">
    <source>
        <dbReference type="RefSeq" id="XP_026287066.2"/>
    </source>
</evidence>
<feature type="compositionally biased region" description="Basic and acidic residues" evidence="1">
    <location>
        <begin position="1"/>
        <end position="36"/>
    </location>
</feature>
<dbReference type="AlphaFoldDB" id="A0A6J1T8R6"/>
<feature type="compositionally biased region" description="Polar residues" evidence="1">
    <location>
        <begin position="1053"/>
        <end position="1065"/>
    </location>
</feature>
<feature type="region of interest" description="Disordered" evidence="1">
    <location>
        <begin position="1024"/>
        <end position="1090"/>
    </location>
</feature>
<evidence type="ECO:0000313" key="3">
    <source>
        <dbReference type="Proteomes" id="UP000504606"/>
    </source>
</evidence>
<feature type="compositionally biased region" description="Acidic residues" evidence="1">
    <location>
        <begin position="243"/>
        <end position="256"/>
    </location>
</feature>
<protein>
    <submittedName>
        <fullName evidence="4">Uncharacterized protein LOC113212537</fullName>
    </submittedName>
</protein>
<dbReference type="OrthoDB" id="45313at2759"/>
<feature type="compositionally biased region" description="Basic and acidic residues" evidence="1">
    <location>
        <begin position="1252"/>
        <end position="1264"/>
    </location>
</feature>
<gene>
    <name evidence="4" type="primary">LOC113212537</name>
</gene>
<keyword evidence="2" id="KW-0472">Membrane</keyword>
<proteinExistence type="predicted"/>
<feature type="region of interest" description="Disordered" evidence="1">
    <location>
        <begin position="1104"/>
        <end position="1139"/>
    </location>
</feature>
<keyword evidence="3" id="KW-1185">Reference proteome</keyword>
<evidence type="ECO:0000256" key="2">
    <source>
        <dbReference type="SAM" id="Phobius"/>
    </source>
</evidence>
<organism evidence="3 4">
    <name type="scientific">Frankliniella occidentalis</name>
    <name type="common">Western flower thrips</name>
    <name type="synonym">Euthrips occidentalis</name>
    <dbReference type="NCBI Taxonomy" id="133901"/>
    <lineage>
        <taxon>Eukaryota</taxon>
        <taxon>Metazoa</taxon>
        <taxon>Ecdysozoa</taxon>
        <taxon>Arthropoda</taxon>
        <taxon>Hexapoda</taxon>
        <taxon>Insecta</taxon>
        <taxon>Pterygota</taxon>
        <taxon>Neoptera</taxon>
        <taxon>Paraneoptera</taxon>
        <taxon>Thysanoptera</taxon>
        <taxon>Terebrantia</taxon>
        <taxon>Thripoidea</taxon>
        <taxon>Thripidae</taxon>
        <taxon>Frankliniella</taxon>
    </lineage>
</organism>
<feature type="transmembrane region" description="Helical" evidence="2">
    <location>
        <begin position="115"/>
        <end position="137"/>
    </location>
</feature>
<feature type="region of interest" description="Disordered" evidence="1">
    <location>
        <begin position="1217"/>
        <end position="1264"/>
    </location>
</feature>
<feature type="compositionally biased region" description="Polar residues" evidence="1">
    <location>
        <begin position="1106"/>
        <end position="1121"/>
    </location>
</feature>
<reference evidence="4" key="1">
    <citation type="submission" date="2025-08" db="UniProtKB">
        <authorList>
            <consortium name="RefSeq"/>
        </authorList>
    </citation>
    <scope>IDENTIFICATION</scope>
    <source>
        <tissue evidence="4">Whole organism</tissue>
    </source>
</reference>
<name>A0A6J1T8R6_FRAOC</name>
<keyword evidence="2" id="KW-0812">Transmembrane</keyword>
<feature type="region of interest" description="Disordered" evidence="1">
    <location>
        <begin position="1"/>
        <end position="110"/>
    </location>
</feature>